<keyword evidence="15" id="KW-1185">Reference proteome</keyword>
<dbReference type="SMART" id="SM00304">
    <property type="entry name" value="HAMP"/>
    <property type="match status" value="1"/>
</dbReference>
<evidence type="ECO:0000256" key="2">
    <source>
        <dbReference type="ARBA" id="ARBA00004236"/>
    </source>
</evidence>
<dbReference type="InterPro" id="IPR050428">
    <property type="entry name" value="TCS_sensor_his_kinase"/>
</dbReference>
<keyword evidence="10 11" id="KW-0472">Membrane</keyword>
<dbReference type="InterPro" id="IPR003661">
    <property type="entry name" value="HisK_dim/P_dom"/>
</dbReference>
<evidence type="ECO:0000256" key="8">
    <source>
        <dbReference type="ARBA" id="ARBA00022989"/>
    </source>
</evidence>
<keyword evidence="6 11" id="KW-0812">Transmembrane</keyword>
<evidence type="ECO:0000256" key="4">
    <source>
        <dbReference type="ARBA" id="ARBA00022553"/>
    </source>
</evidence>
<dbReference type="PRINTS" id="PR00344">
    <property type="entry name" value="BCTRLSENSOR"/>
</dbReference>
<dbReference type="GO" id="GO:0016301">
    <property type="term" value="F:kinase activity"/>
    <property type="evidence" value="ECO:0007669"/>
    <property type="project" value="UniProtKB-KW"/>
</dbReference>
<evidence type="ECO:0000256" key="7">
    <source>
        <dbReference type="ARBA" id="ARBA00022777"/>
    </source>
</evidence>
<evidence type="ECO:0000256" key="9">
    <source>
        <dbReference type="ARBA" id="ARBA00023012"/>
    </source>
</evidence>
<keyword evidence="9" id="KW-0902">Two-component regulatory system</keyword>
<sequence>MKDSAAHSSQDITGLLKVEVATKADFLKALLLFSAVAVLILLLLSLVVGWFVAGQMLAPLKKITATTRGIADSTLHERIALAGPQDEIRELADTLDSMLHRLERAFQAQRRFAANASHELRTPLASMRTILQVALASPDPDDLRTAGSQLLILNQRSTETTEALLVLARADHGALTQEPVDLGALAHELCVQVQPQARAAGVILTWPTKPAWVWGDQVLLRQLVGNLVDNALRHNRHGGTAMVAVGRREDGRVFLTVRNSGSRLDQETVERAFEPFHRLDARTEGSATGRPAGHGLGLAIVQSIVRAHDGTLRAAPLSPDGLEVSVELPPGLPQSEAGA</sequence>
<dbReference type="Gene3D" id="3.30.565.10">
    <property type="entry name" value="Histidine kinase-like ATPase, C-terminal domain"/>
    <property type="match status" value="1"/>
</dbReference>
<keyword evidence="8 11" id="KW-1133">Transmembrane helix</keyword>
<dbReference type="SUPFAM" id="SSF47384">
    <property type="entry name" value="Homodimeric domain of signal transducing histidine kinase"/>
    <property type="match status" value="1"/>
</dbReference>
<feature type="domain" description="Histidine kinase" evidence="12">
    <location>
        <begin position="115"/>
        <end position="332"/>
    </location>
</feature>
<dbReference type="PROSITE" id="PS50109">
    <property type="entry name" value="HIS_KIN"/>
    <property type="match status" value="1"/>
</dbReference>
<dbReference type="SMART" id="SM00388">
    <property type="entry name" value="HisKA"/>
    <property type="match status" value="1"/>
</dbReference>
<dbReference type="SUPFAM" id="SSF158472">
    <property type="entry name" value="HAMP domain-like"/>
    <property type="match status" value="1"/>
</dbReference>
<organism evidence="14 15">
    <name type="scientific">Streptomyces albidochromogenes</name>
    <dbReference type="NCBI Taxonomy" id="329524"/>
    <lineage>
        <taxon>Bacteria</taxon>
        <taxon>Bacillati</taxon>
        <taxon>Actinomycetota</taxon>
        <taxon>Actinomycetes</taxon>
        <taxon>Kitasatosporales</taxon>
        <taxon>Streptomycetaceae</taxon>
        <taxon>Streptomyces</taxon>
    </lineage>
</organism>
<dbReference type="Pfam" id="PF00672">
    <property type="entry name" value="HAMP"/>
    <property type="match status" value="1"/>
</dbReference>
<evidence type="ECO:0000259" key="12">
    <source>
        <dbReference type="PROSITE" id="PS50109"/>
    </source>
</evidence>
<comment type="catalytic activity">
    <reaction evidence="1">
        <text>ATP + protein L-histidine = ADP + protein N-phospho-L-histidine.</text>
        <dbReference type="EC" id="2.7.13.3"/>
    </reaction>
</comment>
<evidence type="ECO:0000256" key="3">
    <source>
        <dbReference type="ARBA" id="ARBA00012438"/>
    </source>
</evidence>
<evidence type="ECO:0000256" key="1">
    <source>
        <dbReference type="ARBA" id="ARBA00000085"/>
    </source>
</evidence>
<dbReference type="Pfam" id="PF02518">
    <property type="entry name" value="HATPase_c"/>
    <property type="match status" value="1"/>
</dbReference>
<evidence type="ECO:0000313" key="15">
    <source>
        <dbReference type="Proteomes" id="UP001598448"/>
    </source>
</evidence>
<feature type="domain" description="HAMP" evidence="13">
    <location>
        <begin position="54"/>
        <end position="107"/>
    </location>
</feature>
<dbReference type="RefSeq" id="WP_386711832.1">
    <property type="nucleotide sequence ID" value="NZ_JBHXIJ010000052.1"/>
</dbReference>
<dbReference type="PANTHER" id="PTHR45436">
    <property type="entry name" value="SENSOR HISTIDINE KINASE YKOH"/>
    <property type="match status" value="1"/>
</dbReference>
<feature type="transmembrane region" description="Helical" evidence="11">
    <location>
        <begin position="29"/>
        <end position="53"/>
    </location>
</feature>
<dbReference type="InterPro" id="IPR004358">
    <property type="entry name" value="Sig_transdc_His_kin-like_C"/>
</dbReference>
<dbReference type="PANTHER" id="PTHR45436:SF5">
    <property type="entry name" value="SENSOR HISTIDINE KINASE TRCS"/>
    <property type="match status" value="1"/>
</dbReference>
<keyword evidence="4" id="KW-0597">Phosphoprotein</keyword>
<dbReference type="CDD" id="cd00082">
    <property type="entry name" value="HisKA"/>
    <property type="match status" value="1"/>
</dbReference>
<evidence type="ECO:0000256" key="11">
    <source>
        <dbReference type="SAM" id="Phobius"/>
    </source>
</evidence>
<dbReference type="EMBL" id="JBHXIJ010000052">
    <property type="protein sequence ID" value="MFD5099363.1"/>
    <property type="molecule type" value="Genomic_DNA"/>
</dbReference>
<dbReference type="Gene3D" id="1.10.287.130">
    <property type="match status" value="1"/>
</dbReference>
<evidence type="ECO:0000256" key="6">
    <source>
        <dbReference type="ARBA" id="ARBA00022692"/>
    </source>
</evidence>
<dbReference type="PROSITE" id="PS50885">
    <property type="entry name" value="HAMP"/>
    <property type="match status" value="1"/>
</dbReference>
<dbReference type="SUPFAM" id="SSF55874">
    <property type="entry name" value="ATPase domain of HSP90 chaperone/DNA topoisomerase II/histidine kinase"/>
    <property type="match status" value="1"/>
</dbReference>
<evidence type="ECO:0000256" key="5">
    <source>
        <dbReference type="ARBA" id="ARBA00022679"/>
    </source>
</evidence>
<proteinExistence type="predicted"/>
<comment type="caution">
    <text evidence="14">The sequence shown here is derived from an EMBL/GenBank/DDBJ whole genome shotgun (WGS) entry which is preliminary data.</text>
</comment>
<reference evidence="14 15" key="1">
    <citation type="submission" date="2024-09" db="EMBL/GenBank/DDBJ databases">
        <title>The Natural Products Discovery Center: Release of the First 8490 Sequenced Strains for Exploring Actinobacteria Biosynthetic Diversity.</title>
        <authorList>
            <person name="Kalkreuter E."/>
            <person name="Kautsar S.A."/>
            <person name="Yang D."/>
            <person name="Bader C.D."/>
            <person name="Teijaro C.N."/>
            <person name="Fluegel L."/>
            <person name="Davis C.M."/>
            <person name="Simpson J.R."/>
            <person name="Lauterbach L."/>
            <person name="Steele A.D."/>
            <person name="Gui C."/>
            <person name="Meng S."/>
            <person name="Li G."/>
            <person name="Viehrig K."/>
            <person name="Ye F."/>
            <person name="Su P."/>
            <person name="Kiefer A.F."/>
            <person name="Nichols A."/>
            <person name="Cepeda A.J."/>
            <person name="Yan W."/>
            <person name="Fan B."/>
            <person name="Jiang Y."/>
            <person name="Adhikari A."/>
            <person name="Zheng C.-J."/>
            <person name="Schuster L."/>
            <person name="Cowan T.M."/>
            <person name="Smanski M.J."/>
            <person name="Chevrette M.G."/>
            <person name="De Carvalho L.P.S."/>
            <person name="Shen B."/>
        </authorList>
    </citation>
    <scope>NUCLEOTIDE SEQUENCE [LARGE SCALE GENOMIC DNA]</scope>
    <source>
        <strain evidence="14 15">NPDC058348</strain>
    </source>
</reference>
<dbReference type="InterPro" id="IPR036890">
    <property type="entry name" value="HATPase_C_sf"/>
</dbReference>
<gene>
    <name evidence="14" type="ORF">ACFWJN_10380</name>
</gene>
<keyword evidence="7 14" id="KW-0418">Kinase</keyword>
<dbReference type="CDD" id="cd00075">
    <property type="entry name" value="HATPase"/>
    <property type="match status" value="1"/>
</dbReference>
<dbReference type="InterPro" id="IPR003660">
    <property type="entry name" value="HAMP_dom"/>
</dbReference>
<keyword evidence="5" id="KW-0808">Transferase</keyword>
<dbReference type="Proteomes" id="UP001598448">
    <property type="component" value="Unassembled WGS sequence"/>
</dbReference>
<dbReference type="InterPro" id="IPR036097">
    <property type="entry name" value="HisK_dim/P_sf"/>
</dbReference>
<name>A0ABW6FQZ3_9ACTN</name>
<evidence type="ECO:0000313" key="14">
    <source>
        <dbReference type="EMBL" id="MFD5099363.1"/>
    </source>
</evidence>
<dbReference type="EC" id="2.7.13.3" evidence="3"/>
<accession>A0ABW6FQZ3</accession>
<dbReference type="Pfam" id="PF00512">
    <property type="entry name" value="HisKA"/>
    <property type="match status" value="1"/>
</dbReference>
<dbReference type="InterPro" id="IPR005467">
    <property type="entry name" value="His_kinase_dom"/>
</dbReference>
<dbReference type="SMART" id="SM00387">
    <property type="entry name" value="HATPase_c"/>
    <property type="match status" value="1"/>
</dbReference>
<comment type="subcellular location">
    <subcellularLocation>
        <location evidence="2">Cell membrane</location>
    </subcellularLocation>
</comment>
<protein>
    <recommendedName>
        <fullName evidence="3">histidine kinase</fullName>
        <ecNumber evidence="3">2.7.13.3</ecNumber>
    </recommendedName>
</protein>
<evidence type="ECO:0000256" key="10">
    <source>
        <dbReference type="ARBA" id="ARBA00023136"/>
    </source>
</evidence>
<evidence type="ECO:0000259" key="13">
    <source>
        <dbReference type="PROSITE" id="PS50885"/>
    </source>
</evidence>
<dbReference type="Gene3D" id="6.10.340.10">
    <property type="match status" value="1"/>
</dbReference>
<dbReference type="InterPro" id="IPR003594">
    <property type="entry name" value="HATPase_dom"/>
</dbReference>
<dbReference type="CDD" id="cd06225">
    <property type="entry name" value="HAMP"/>
    <property type="match status" value="1"/>
</dbReference>